<dbReference type="Pfam" id="PF00512">
    <property type="entry name" value="HisKA"/>
    <property type="match status" value="1"/>
</dbReference>
<dbReference type="InterPro" id="IPR036890">
    <property type="entry name" value="HATPase_C_sf"/>
</dbReference>
<keyword evidence="3" id="KW-0597">Phosphoprotein</keyword>
<evidence type="ECO:0000259" key="6">
    <source>
        <dbReference type="PROSITE" id="PS50112"/>
    </source>
</evidence>
<evidence type="ECO:0000313" key="8">
    <source>
        <dbReference type="EMBL" id="MCY1009424.1"/>
    </source>
</evidence>
<dbReference type="SUPFAM" id="SSF55781">
    <property type="entry name" value="GAF domain-like"/>
    <property type="match status" value="1"/>
</dbReference>
<keyword evidence="9" id="KW-1185">Reference proteome</keyword>
<dbReference type="InterPro" id="IPR004358">
    <property type="entry name" value="Sig_transdc_His_kin-like_C"/>
</dbReference>
<dbReference type="NCBIfam" id="TIGR00229">
    <property type="entry name" value="sensory_box"/>
    <property type="match status" value="1"/>
</dbReference>
<dbReference type="SUPFAM" id="SSF47384">
    <property type="entry name" value="Homodimeric domain of signal transducing histidine kinase"/>
    <property type="match status" value="1"/>
</dbReference>
<dbReference type="InterPro" id="IPR005467">
    <property type="entry name" value="His_kinase_dom"/>
</dbReference>
<dbReference type="InterPro" id="IPR000014">
    <property type="entry name" value="PAS"/>
</dbReference>
<dbReference type="Pfam" id="PF08448">
    <property type="entry name" value="PAS_4"/>
    <property type="match status" value="1"/>
</dbReference>
<dbReference type="CDD" id="cd00082">
    <property type="entry name" value="HisKA"/>
    <property type="match status" value="1"/>
</dbReference>
<dbReference type="InterPro" id="IPR036097">
    <property type="entry name" value="HisK_dim/P_sf"/>
</dbReference>
<sequence length="605" mass="65307">MGGTATSFRIVGIEDGVERWISAQGRCFFDEHNLPRRFIGADVDVTEKRLSAQRAALLAEASRLLVPGSVRASVQSALGAVTRAVSERLGASCWVALLSEDERSLLTTAFTTRSAELGARLGHLGAASVPIRDDWLGRALGERRSLLVPLLDAQTRADLASVEAFKPALAGDALTSLMLAPLVVADRALGVIACFRGGGRAYGRADLIMLQDLADRCALATAESRSFQRAEQARQQIESIIDAVPFLISYVDASGRYAYVSRGYELWFGRSRAEFVGEHVSENVGVEAYEHLRPMVEAALRGERKQFELTLTYARGGTREVAANYLPQFDESGRPAGFVAVIVDVSEHKVLVESLRRSLRFSEEFVGMLGHDLRSPLNAIAMTCEILLRKLGDPWATKSVQRIRSSADRMARMIAQILDFTRARLGGGIPVRPAPVDLATLAADIVAEVRSGTQRSISLEIEGDTRGQWDPDRLGQVLANLIANAVQHGCKDTPVCVHVSGTEADSLRLTVWNAGVIPETVLPFVFERFQRGSAEPTSRPQGLGLGLYIAQQIVLAHGGAIEARSSQAEGTSFCVTLPRECTPAATTGAPAGAPRRPVVTDAVEE</sequence>
<dbReference type="InterPro" id="IPR029016">
    <property type="entry name" value="GAF-like_dom_sf"/>
</dbReference>
<evidence type="ECO:0000259" key="7">
    <source>
        <dbReference type="PROSITE" id="PS50113"/>
    </source>
</evidence>
<gene>
    <name evidence="8" type="ORF">OV079_28450</name>
</gene>
<dbReference type="EC" id="2.7.13.3" evidence="2"/>
<comment type="catalytic activity">
    <reaction evidence="1">
        <text>ATP + protein L-histidine = ADP + protein N-phospho-L-histidine.</text>
        <dbReference type="EC" id="2.7.13.3"/>
    </reaction>
</comment>
<dbReference type="InterPro" id="IPR013656">
    <property type="entry name" value="PAS_4"/>
</dbReference>
<dbReference type="Gene3D" id="3.30.450.40">
    <property type="match status" value="1"/>
</dbReference>
<dbReference type="SUPFAM" id="SSF55874">
    <property type="entry name" value="ATPase domain of HSP90 chaperone/DNA topoisomerase II/histidine kinase"/>
    <property type="match status" value="1"/>
</dbReference>
<feature type="domain" description="PAS" evidence="6">
    <location>
        <begin position="233"/>
        <end position="303"/>
    </location>
</feature>
<dbReference type="InterPro" id="IPR035965">
    <property type="entry name" value="PAS-like_dom_sf"/>
</dbReference>
<protein>
    <recommendedName>
        <fullName evidence="2">histidine kinase</fullName>
        <ecNumber evidence="2">2.7.13.3</ecNumber>
    </recommendedName>
</protein>
<evidence type="ECO:0000256" key="2">
    <source>
        <dbReference type="ARBA" id="ARBA00012438"/>
    </source>
</evidence>
<dbReference type="PRINTS" id="PR00344">
    <property type="entry name" value="BCTRLSENSOR"/>
</dbReference>
<dbReference type="InterPro" id="IPR003018">
    <property type="entry name" value="GAF"/>
</dbReference>
<dbReference type="Gene3D" id="1.10.287.130">
    <property type="match status" value="1"/>
</dbReference>
<feature type="domain" description="PAC" evidence="7">
    <location>
        <begin position="305"/>
        <end position="357"/>
    </location>
</feature>
<dbReference type="GO" id="GO:0000155">
    <property type="term" value="F:phosphorelay sensor kinase activity"/>
    <property type="evidence" value="ECO:0007669"/>
    <property type="project" value="InterPro"/>
</dbReference>
<reference evidence="8" key="1">
    <citation type="submission" date="2022-11" db="EMBL/GenBank/DDBJ databases">
        <title>Minimal conservation of predation-associated metabolite biosynthetic gene clusters underscores biosynthetic potential of Myxococcota including descriptions for ten novel species: Archangium lansinium sp. nov., Myxococcus landrumus sp. nov., Nannocystis bai.</title>
        <authorList>
            <person name="Ahearne A."/>
            <person name="Stevens C."/>
            <person name="Phillips K."/>
        </authorList>
    </citation>
    <scope>NUCLEOTIDE SEQUENCE</scope>
    <source>
        <strain evidence="8">Na p29</strain>
    </source>
</reference>
<proteinExistence type="predicted"/>
<dbReference type="SMART" id="SM00091">
    <property type="entry name" value="PAS"/>
    <property type="match status" value="1"/>
</dbReference>
<dbReference type="Pfam" id="PF13185">
    <property type="entry name" value="GAF_2"/>
    <property type="match status" value="1"/>
</dbReference>
<evidence type="ECO:0000259" key="5">
    <source>
        <dbReference type="PROSITE" id="PS50109"/>
    </source>
</evidence>
<feature type="domain" description="PAC" evidence="7">
    <location>
        <begin position="4"/>
        <end position="57"/>
    </location>
</feature>
<dbReference type="EMBL" id="JAPNKE010000002">
    <property type="protein sequence ID" value="MCY1009424.1"/>
    <property type="molecule type" value="Genomic_DNA"/>
</dbReference>
<dbReference type="PROSITE" id="PS50112">
    <property type="entry name" value="PAS"/>
    <property type="match status" value="1"/>
</dbReference>
<dbReference type="Gene3D" id="2.10.70.100">
    <property type="match status" value="1"/>
</dbReference>
<feature type="domain" description="Histidine kinase" evidence="5">
    <location>
        <begin position="368"/>
        <end position="581"/>
    </location>
</feature>
<evidence type="ECO:0000256" key="1">
    <source>
        <dbReference type="ARBA" id="ARBA00000085"/>
    </source>
</evidence>
<dbReference type="PROSITE" id="PS50113">
    <property type="entry name" value="PAC"/>
    <property type="match status" value="2"/>
</dbReference>
<dbReference type="SUPFAM" id="SSF55785">
    <property type="entry name" value="PYP-like sensor domain (PAS domain)"/>
    <property type="match status" value="1"/>
</dbReference>
<dbReference type="PROSITE" id="PS50109">
    <property type="entry name" value="HIS_KIN"/>
    <property type="match status" value="1"/>
</dbReference>
<dbReference type="CDD" id="cd00075">
    <property type="entry name" value="HATPase"/>
    <property type="match status" value="1"/>
</dbReference>
<name>A0A9X3ESB6_9BACT</name>
<accession>A0A9X3ESB6</accession>
<dbReference type="InterPro" id="IPR003594">
    <property type="entry name" value="HATPase_dom"/>
</dbReference>
<dbReference type="SMART" id="SM00065">
    <property type="entry name" value="GAF"/>
    <property type="match status" value="1"/>
</dbReference>
<dbReference type="SMART" id="SM00387">
    <property type="entry name" value="HATPase_c"/>
    <property type="match status" value="1"/>
</dbReference>
<dbReference type="SMART" id="SM00388">
    <property type="entry name" value="HisKA"/>
    <property type="match status" value="1"/>
</dbReference>
<dbReference type="AlphaFoldDB" id="A0A9X3ESB6"/>
<evidence type="ECO:0000313" key="9">
    <source>
        <dbReference type="Proteomes" id="UP001150924"/>
    </source>
</evidence>
<dbReference type="InterPro" id="IPR003661">
    <property type="entry name" value="HisK_dim/P_dom"/>
</dbReference>
<dbReference type="Pfam" id="PF02518">
    <property type="entry name" value="HATPase_c"/>
    <property type="match status" value="1"/>
</dbReference>
<dbReference type="Proteomes" id="UP001150924">
    <property type="component" value="Unassembled WGS sequence"/>
</dbReference>
<dbReference type="Gene3D" id="3.30.450.20">
    <property type="entry name" value="PAS domain"/>
    <property type="match status" value="1"/>
</dbReference>
<organism evidence="8 9">
    <name type="scientific">Nannocystis pusilla</name>
    <dbReference type="NCBI Taxonomy" id="889268"/>
    <lineage>
        <taxon>Bacteria</taxon>
        <taxon>Pseudomonadati</taxon>
        <taxon>Myxococcota</taxon>
        <taxon>Polyangia</taxon>
        <taxon>Nannocystales</taxon>
        <taxon>Nannocystaceae</taxon>
        <taxon>Nannocystis</taxon>
    </lineage>
</organism>
<dbReference type="CDD" id="cd00130">
    <property type="entry name" value="PAS"/>
    <property type="match status" value="1"/>
</dbReference>
<evidence type="ECO:0000256" key="4">
    <source>
        <dbReference type="SAM" id="MobiDB-lite"/>
    </source>
</evidence>
<dbReference type="InterPro" id="IPR000700">
    <property type="entry name" value="PAS-assoc_C"/>
</dbReference>
<dbReference type="PANTHER" id="PTHR43547:SF2">
    <property type="entry name" value="HYBRID SIGNAL TRANSDUCTION HISTIDINE KINASE C"/>
    <property type="match status" value="1"/>
</dbReference>
<dbReference type="Gene3D" id="3.30.565.10">
    <property type="entry name" value="Histidine kinase-like ATPase, C-terminal domain"/>
    <property type="match status" value="1"/>
</dbReference>
<dbReference type="PANTHER" id="PTHR43547">
    <property type="entry name" value="TWO-COMPONENT HISTIDINE KINASE"/>
    <property type="match status" value="1"/>
</dbReference>
<comment type="caution">
    <text evidence="8">The sequence shown here is derived from an EMBL/GenBank/DDBJ whole genome shotgun (WGS) entry which is preliminary data.</text>
</comment>
<feature type="region of interest" description="Disordered" evidence="4">
    <location>
        <begin position="584"/>
        <end position="605"/>
    </location>
</feature>
<evidence type="ECO:0000256" key="3">
    <source>
        <dbReference type="ARBA" id="ARBA00022553"/>
    </source>
</evidence>